<dbReference type="Proteomes" id="UP001529369">
    <property type="component" value="Unassembled WGS sequence"/>
</dbReference>
<gene>
    <name evidence="1" type="ORF">QWZ14_30975</name>
</gene>
<accession>A0ABT8AG63</accession>
<sequence>MEPESKPAGFESHWDSEWFKHKADECRRIAGMLGDQMSQQSLLKLAQNFEEQSQHARLLASLAVSNRVSP</sequence>
<comment type="caution">
    <text evidence="1">The sequence shown here is derived from an EMBL/GenBank/DDBJ whole genome shotgun (WGS) entry which is preliminary data.</text>
</comment>
<organism evidence="1 2">
    <name type="scientific">Paeniroseomonas aquatica</name>
    <dbReference type="NCBI Taxonomy" id="373043"/>
    <lineage>
        <taxon>Bacteria</taxon>
        <taxon>Pseudomonadati</taxon>
        <taxon>Pseudomonadota</taxon>
        <taxon>Alphaproteobacteria</taxon>
        <taxon>Acetobacterales</taxon>
        <taxon>Acetobacteraceae</taxon>
        <taxon>Paeniroseomonas</taxon>
    </lineage>
</organism>
<evidence type="ECO:0000313" key="1">
    <source>
        <dbReference type="EMBL" id="MDN3568823.1"/>
    </source>
</evidence>
<dbReference type="RefSeq" id="WP_290320944.1">
    <property type="nucleotide sequence ID" value="NZ_JAUFPN010000308.1"/>
</dbReference>
<protein>
    <recommendedName>
        <fullName evidence="3">DUF892 family protein</fullName>
    </recommendedName>
</protein>
<evidence type="ECO:0000313" key="2">
    <source>
        <dbReference type="Proteomes" id="UP001529369"/>
    </source>
</evidence>
<name>A0ABT8AG63_9PROT</name>
<dbReference type="EMBL" id="JAUFPN010000308">
    <property type="protein sequence ID" value="MDN3568823.1"/>
    <property type="molecule type" value="Genomic_DNA"/>
</dbReference>
<proteinExistence type="predicted"/>
<reference evidence="2" key="1">
    <citation type="journal article" date="2019" name="Int. J. Syst. Evol. Microbiol.">
        <title>The Global Catalogue of Microorganisms (GCM) 10K type strain sequencing project: providing services to taxonomists for standard genome sequencing and annotation.</title>
        <authorList>
            <consortium name="The Broad Institute Genomics Platform"/>
            <consortium name="The Broad Institute Genome Sequencing Center for Infectious Disease"/>
            <person name="Wu L."/>
            <person name="Ma J."/>
        </authorList>
    </citation>
    <scope>NUCLEOTIDE SEQUENCE [LARGE SCALE GENOMIC DNA]</scope>
    <source>
        <strain evidence="2">CECT 7131</strain>
    </source>
</reference>
<evidence type="ECO:0008006" key="3">
    <source>
        <dbReference type="Google" id="ProtNLM"/>
    </source>
</evidence>
<keyword evidence="2" id="KW-1185">Reference proteome</keyword>